<organism evidence="2 3">
    <name type="scientific">Taishania pollutisoli</name>
    <dbReference type="NCBI Taxonomy" id="2766479"/>
    <lineage>
        <taxon>Bacteria</taxon>
        <taxon>Pseudomonadati</taxon>
        <taxon>Bacteroidota</taxon>
        <taxon>Flavobacteriia</taxon>
        <taxon>Flavobacteriales</taxon>
        <taxon>Crocinitomicaceae</taxon>
        <taxon>Taishania</taxon>
    </lineage>
</organism>
<dbReference type="RefSeq" id="WP_216713937.1">
    <property type="nucleotide sequence ID" value="NZ_JACVEL010000004.1"/>
</dbReference>
<keyword evidence="1" id="KW-0812">Transmembrane</keyword>
<keyword evidence="1" id="KW-1133">Transmembrane helix</keyword>
<accession>A0A8J6P5R5</accession>
<feature type="transmembrane region" description="Helical" evidence="1">
    <location>
        <begin position="70"/>
        <end position="90"/>
    </location>
</feature>
<evidence type="ECO:0000313" key="2">
    <source>
        <dbReference type="EMBL" id="MBC9812332.1"/>
    </source>
</evidence>
<dbReference type="AlphaFoldDB" id="A0A8J6P5R5"/>
<dbReference type="EMBL" id="JACVEL010000004">
    <property type="protein sequence ID" value="MBC9812332.1"/>
    <property type="molecule type" value="Genomic_DNA"/>
</dbReference>
<comment type="caution">
    <text evidence="2">The sequence shown here is derived from an EMBL/GenBank/DDBJ whole genome shotgun (WGS) entry which is preliminary data.</text>
</comment>
<feature type="transmembrane region" description="Helical" evidence="1">
    <location>
        <begin position="102"/>
        <end position="123"/>
    </location>
</feature>
<protein>
    <submittedName>
        <fullName evidence="2">Uncharacterized protein</fullName>
    </submittedName>
</protein>
<feature type="transmembrane region" description="Helical" evidence="1">
    <location>
        <begin position="36"/>
        <end position="58"/>
    </location>
</feature>
<sequence length="126" mass="14195">MKKNSYFLYLMSAVSIVLVAYGLLHALHLIQLPMKLFLLVNIVIPVLFIGGAAIVTVGKKKNPESFAQRFMLMTTFQLLTILSIIAAIWYKANIHLKSFGLQFVSVFVVLMIFHSLLLIRLGAEEK</sequence>
<evidence type="ECO:0000256" key="1">
    <source>
        <dbReference type="SAM" id="Phobius"/>
    </source>
</evidence>
<evidence type="ECO:0000313" key="3">
    <source>
        <dbReference type="Proteomes" id="UP000652681"/>
    </source>
</evidence>
<dbReference type="Proteomes" id="UP000652681">
    <property type="component" value="Unassembled WGS sequence"/>
</dbReference>
<name>A0A8J6P5R5_9FLAO</name>
<keyword evidence="3" id="KW-1185">Reference proteome</keyword>
<proteinExistence type="predicted"/>
<keyword evidence="1" id="KW-0472">Membrane</keyword>
<gene>
    <name evidence="2" type="ORF">H9Y05_07535</name>
</gene>
<reference evidence="2" key="1">
    <citation type="submission" date="2020-09" db="EMBL/GenBank/DDBJ databases">
        <title>Taishania pollutisoli gen. nov., sp. nov., Isolated from Tetrabromobisphenol A-Contaminated Soil.</title>
        <authorList>
            <person name="Chen Q."/>
        </authorList>
    </citation>
    <scope>NUCLEOTIDE SEQUENCE</scope>
    <source>
        <strain evidence="2">CZZ-1</strain>
    </source>
</reference>
<feature type="transmembrane region" description="Helical" evidence="1">
    <location>
        <begin position="7"/>
        <end position="30"/>
    </location>
</feature>